<accession>A0ACB5TWM0</accession>
<keyword evidence="2" id="KW-1185">Reference proteome</keyword>
<sequence>MCLGLNVIACILIKSRDNAVKPTIKVFDKAIWTSFGCVSIIAWAMFTMFGYVTLMYNLGDFTRSLGYDSHHASTVSTMTAVGIIYGRPIVGVLGDKIGPCNITIIASWITALLAFAMWIPCRNYATVIVFSLFEGSLMGTMWVTLASLAASITGLKRMRAMLSAIWVSAGVFGFASPIIGIALKAGGKARPEQYQHPAIFVGLCYFMAGVVVLILKGWLIKRNELIGGAREGDKLLSVRVPFGQGLKEVFRFRLCKV</sequence>
<comment type="caution">
    <text evidence="1">The sequence shown here is derived from an EMBL/GenBank/DDBJ whole genome shotgun (WGS) entry which is preliminary data.</text>
</comment>
<evidence type="ECO:0000313" key="1">
    <source>
        <dbReference type="EMBL" id="GME96913.1"/>
    </source>
</evidence>
<organism evidence="1 2">
    <name type="scientific">Ambrosiozyma monospora</name>
    <name type="common">Yeast</name>
    <name type="synonym">Endomycopsis monosporus</name>
    <dbReference type="NCBI Taxonomy" id="43982"/>
    <lineage>
        <taxon>Eukaryota</taxon>
        <taxon>Fungi</taxon>
        <taxon>Dikarya</taxon>
        <taxon>Ascomycota</taxon>
        <taxon>Saccharomycotina</taxon>
        <taxon>Pichiomycetes</taxon>
        <taxon>Pichiales</taxon>
        <taxon>Pichiaceae</taxon>
        <taxon>Ambrosiozyma</taxon>
    </lineage>
</organism>
<protein>
    <submittedName>
        <fullName evidence="1">Unnamed protein product</fullName>
    </submittedName>
</protein>
<dbReference type="Proteomes" id="UP001165064">
    <property type="component" value="Unassembled WGS sequence"/>
</dbReference>
<gene>
    <name evidence="1" type="ORF">Amon02_001011500</name>
</gene>
<proteinExistence type="predicted"/>
<name>A0ACB5TWM0_AMBMO</name>
<evidence type="ECO:0000313" key="2">
    <source>
        <dbReference type="Proteomes" id="UP001165064"/>
    </source>
</evidence>
<dbReference type="EMBL" id="BSXS01009925">
    <property type="protein sequence ID" value="GME96913.1"/>
    <property type="molecule type" value="Genomic_DNA"/>
</dbReference>
<reference evidence="1" key="1">
    <citation type="submission" date="2023-04" db="EMBL/GenBank/DDBJ databases">
        <title>Ambrosiozyma monospora NBRC 10751.</title>
        <authorList>
            <person name="Ichikawa N."/>
            <person name="Sato H."/>
            <person name="Tonouchi N."/>
        </authorList>
    </citation>
    <scope>NUCLEOTIDE SEQUENCE</scope>
    <source>
        <strain evidence="1">NBRC 10751</strain>
    </source>
</reference>